<evidence type="ECO:0000256" key="12">
    <source>
        <dbReference type="ARBA" id="ARBA00049265"/>
    </source>
</evidence>
<comment type="caution">
    <text evidence="16">The sequence shown here is derived from an EMBL/GenBank/DDBJ whole genome shotgun (WGS) entry which is preliminary data.</text>
</comment>
<evidence type="ECO:0000313" key="16">
    <source>
        <dbReference type="EMBL" id="CAE8582308.1"/>
    </source>
</evidence>
<keyword evidence="5" id="KW-0479">Metal-binding</keyword>
<organism evidence="16 17">
    <name type="scientific">Polarella glacialis</name>
    <name type="common">Dinoflagellate</name>
    <dbReference type="NCBI Taxonomy" id="89957"/>
    <lineage>
        <taxon>Eukaryota</taxon>
        <taxon>Sar</taxon>
        <taxon>Alveolata</taxon>
        <taxon>Dinophyceae</taxon>
        <taxon>Suessiales</taxon>
        <taxon>Suessiaceae</taxon>
        <taxon>Polarella</taxon>
    </lineage>
</organism>
<dbReference type="Pfam" id="PF00141">
    <property type="entry name" value="peroxidase"/>
    <property type="match status" value="1"/>
</dbReference>
<dbReference type="OMA" id="QRKWNGP"/>
<evidence type="ECO:0000256" key="11">
    <source>
        <dbReference type="ARBA" id="ARBA00040313"/>
    </source>
</evidence>
<accession>A0A813D440</accession>
<dbReference type="GO" id="GO:0034599">
    <property type="term" value="P:cellular response to oxidative stress"/>
    <property type="evidence" value="ECO:0007669"/>
    <property type="project" value="InterPro"/>
</dbReference>
<dbReference type="SUPFAM" id="SSF48113">
    <property type="entry name" value="Heme-dependent peroxidases"/>
    <property type="match status" value="1"/>
</dbReference>
<dbReference type="InterPro" id="IPR002016">
    <property type="entry name" value="Haem_peroxidase"/>
</dbReference>
<keyword evidence="7" id="KW-0560">Oxidoreductase</keyword>
<evidence type="ECO:0000256" key="9">
    <source>
        <dbReference type="ARBA" id="ARBA00023128"/>
    </source>
</evidence>
<keyword evidence="17" id="KW-1185">Reference proteome</keyword>
<dbReference type="PANTHER" id="PTHR31356:SF58">
    <property type="entry name" value="CYTOCHROME C PEROXIDASE, MITOCHONDRIAL"/>
    <property type="match status" value="1"/>
</dbReference>
<protein>
    <recommendedName>
        <fullName evidence="11">Cytochrome c peroxidase, mitochondrial</fullName>
        <ecNumber evidence="10">1.11.1.5</ecNumber>
    </recommendedName>
</protein>
<evidence type="ECO:0000313" key="17">
    <source>
        <dbReference type="Proteomes" id="UP000654075"/>
    </source>
</evidence>
<dbReference type="PROSITE" id="PS00436">
    <property type="entry name" value="PEROXIDASE_2"/>
    <property type="match status" value="1"/>
</dbReference>
<evidence type="ECO:0000256" key="8">
    <source>
        <dbReference type="ARBA" id="ARBA00023004"/>
    </source>
</evidence>
<keyword evidence="6" id="KW-0809">Transit peptide</keyword>
<dbReference type="InterPro" id="IPR019793">
    <property type="entry name" value="Peroxidases_heam-ligand_BS"/>
</dbReference>
<evidence type="ECO:0000256" key="13">
    <source>
        <dbReference type="RuleBase" id="RU004241"/>
    </source>
</evidence>
<dbReference type="FunFam" id="1.10.420.10:FF:000009">
    <property type="entry name" value="Ascorbate peroxidase"/>
    <property type="match status" value="1"/>
</dbReference>
<dbReference type="GO" id="GO:0005758">
    <property type="term" value="C:mitochondrial intermembrane space"/>
    <property type="evidence" value="ECO:0007669"/>
    <property type="project" value="UniProtKB-SubCell"/>
</dbReference>
<dbReference type="PRINTS" id="PR00459">
    <property type="entry name" value="ASPEROXIDASE"/>
</dbReference>
<dbReference type="InterPro" id="IPR044831">
    <property type="entry name" value="Ccp1-like"/>
</dbReference>
<dbReference type="EC" id="1.11.1.5" evidence="10"/>
<evidence type="ECO:0000256" key="1">
    <source>
        <dbReference type="ARBA" id="ARBA00004305"/>
    </source>
</evidence>
<sequence length="351" mass="37951">MFSRALRRGFAPSATRSLGRGFSSAVCPCFSSSSKAVAAAATAVSAGAAAYYLGVKPGLAGGARCEAAAAAVDWTKVRAELVKILEDDKYKDSSYEGATPGPLLIRLAWHSAGTFCKETKTGGSDGATMRFEPEGSWGANAGLKKAHALLEPVKKQFPGMSYADLWVFAACVAIEEMGGNKVPFTPGRSDKASGKECPMWDGKTHKDGRLPSADMGSPDKTATHLRLIFNRMGFDDREIVALSGAHSMGACHTENSGFWGPWTRAPTTVSNEYFRELMENTWTPKTTHKGKPWKGPAQFEDPTGDLMMLPSDMVLIQDKQFKKYVEQYAKDDSLFQKDFAAVCGKLFNLGR</sequence>
<evidence type="ECO:0000256" key="2">
    <source>
        <dbReference type="ARBA" id="ARBA00004569"/>
    </source>
</evidence>
<dbReference type="Gene3D" id="1.10.420.10">
    <property type="entry name" value="Peroxidase, domain 2"/>
    <property type="match status" value="1"/>
</dbReference>
<feature type="domain" description="Plant heme peroxidase family profile" evidence="15">
    <location>
        <begin position="160"/>
        <end position="351"/>
    </location>
</feature>
<dbReference type="OrthoDB" id="2859658at2759"/>
<gene>
    <name evidence="16" type="ORF">PGLA1383_LOCUS1310</name>
</gene>
<dbReference type="Proteomes" id="UP000654075">
    <property type="component" value="Unassembled WGS sequence"/>
</dbReference>
<evidence type="ECO:0000256" key="14">
    <source>
        <dbReference type="SAM" id="MobiDB-lite"/>
    </source>
</evidence>
<dbReference type="Gene3D" id="1.10.520.10">
    <property type="match status" value="1"/>
</dbReference>
<evidence type="ECO:0000256" key="7">
    <source>
        <dbReference type="ARBA" id="ARBA00023002"/>
    </source>
</evidence>
<dbReference type="GO" id="GO:0046872">
    <property type="term" value="F:metal ion binding"/>
    <property type="evidence" value="ECO:0007669"/>
    <property type="project" value="UniProtKB-KW"/>
</dbReference>
<comment type="subcellular location">
    <subcellularLocation>
        <location evidence="2">Mitochondrion intermembrane space</location>
    </subcellularLocation>
    <subcellularLocation>
        <location evidence="1">Mitochondrion matrix</location>
    </subcellularLocation>
</comment>
<evidence type="ECO:0000256" key="5">
    <source>
        <dbReference type="ARBA" id="ARBA00022723"/>
    </source>
</evidence>
<dbReference type="EMBL" id="CAJNNV010000349">
    <property type="protein sequence ID" value="CAE8582308.1"/>
    <property type="molecule type" value="Genomic_DNA"/>
</dbReference>
<proteinExistence type="inferred from homology"/>
<keyword evidence="9" id="KW-0496">Mitochondrion</keyword>
<dbReference type="PANTHER" id="PTHR31356">
    <property type="entry name" value="THYLAKOID LUMENAL 29 KDA PROTEIN, CHLOROPLASTIC-RELATED"/>
    <property type="match status" value="1"/>
</dbReference>
<comment type="similarity">
    <text evidence="13">Belongs to the peroxidase family.</text>
</comment>
<dbReference type="InterPro" id="IPR002207">
    <property type="entry name" value="Peroxidase_I"/>
</dbReference>
<dbReference type="PROSITE" id="PS50873">
    <property type="entry name" value="PEROXIDASE_4"/>
    <property type="match status" value="1"/>
</dbReference>
<evidence type="ECO:0000256" key="10">
    <source>
        <dbReference type="ARBA" id="ARBA00039063"/>
    </source>
</evidence>
<dbReference type="GO" id="GO:0004130">
    <property type="term" value="F:cytochrome-c peroxidase activity"/>
    <property type="evidence" value="ECO:0007669"/>
    <property type="project" value="UniProtKB-EC"/>
</dbReference>
<dbReference type="InterPro" id="IPR019794">
    <property type="entry name" value="Peroxidases_AS"/>
</dbReference>
<reference evidence="16" key="1">
    <citation type="submission" date="2021-02" db="EMBL/GenBank/DDBJ databases">
        <authorList>
            <person name="Dougan E. K."/>
            <person name="Rhodes N."/>
            <person name="Thang M."/>
            <person name="Chan C."/>
        </authorList>
    </citation>
    <scope>NUCLEOTIDE SEQUENCE</scope>
</reference>
<evidence type="ECO:0000256" key="6">
    <source>
        <dbReference type="ARBA" id="ARBA00022946"/>
    </source>
</evidence>
<dbReference type="GO" id="GO:0042744">
    <property type="term" value="P:hydrogen peroxide catabolic process"/>
    <property type="evidence" value="ECO:0007669"/>
    <property type="project" value="TreeGrafter"/>
</dbReference>
<dbReference type="PRINTS" id="PR00458">
    <property type="entry name" value="PEROXIDASE"/>
</dbReference>
<dbReference type="GO" id="GO:0005759">
    <property type="term" value="C:mitochondrial matrix"/>
    <property type="evidence" value="ECO:0007669"/>
    <property type="project" value="UniProtKB-SubCell"/>
</dbReference>
<evidence type="ECO:0000256" key="4">
    <source>
        <dbReference type="ARBA" id="ARBA00022617"/>
    </source>
</evidence>
<keyword evidence="3" id="KW-0575">Peroxidase</keyword>
<dbReference type="GO" id="GO:0020037">
    <property type="term" value="F:heme binding"/>
    <property type="evidence" value="ECO:0007669"/>
    <property type="project" value="InterPro"/>
</dbReference>
<evidence type="ECO:0000256" key="3">
    <source>
        <dbReference type="ARBA" id="ARBA00022559"/>
    </source>
</evidence>
<dbReference type="PROSITE" id="PS00435">
    <property type="entry name" value="PEROXIDASE_1"/>
    <property type="match status" value="1"/>
</dbReference>
<dbReference type="GO" id="GO:0000302">
    <property type="term" value="P:response to reactive oxygen species"/>
    <property type="evidence" value="ECO:0007669"/>
    <property type="project" value="TreeGrafter"/>
</dbReference>
<dbReference type="AlphaFoldDB" id="A0A813D440"/>
<name>A0A813D440_POLGL</name>
<evidence type="ECO:0000259" key="15">
    <source>
        <dbReference type="PROSITE" id="PS50873"/>
    </source>
</evidence>
<keyword evidence="8" id="KW-0408">Iron</keyword>
<feature type="region of interest" description="Disordered" evidence="14">
    <location>
        <begin position="185"/>
        <end position="217"/>
    </location>
</feature>
<dbReference type="InterPro" id="IPR010255">
    <property type="entry name" value="Haem_peroxidase_sf"/>
</dbReference>
<keyword evidence="4" id="KW-0349">Heme</keyword>
<comment type="catalytic activity">
    <reaction evidence="12">
        <text>2 Fe(II)-[cytochrome c] + H2O2 + 2 H(+) = 2 Fe(III)-[cytochrome c] + 2 H2O</text>
        <dbReference type="Rhea" id="RHEA:16581"/>
        <dbReference type="Rhea" id="RHEA-COMP:10350"/>
        <dbReference type="Rhea" id="RHEA-COMP:14399"/>
        <dbReference type="ChEBI" id="CHEBI:15377"/>
        <dbReference type="ChEBI" id="CHEBI:15378"/>
        <dbReference type="ChEBI" id="CHEBI:16240"/>
        <dbReference type="ChEBI" id="CHEBI:29033"/>
        <dbReference type="ChEBI" id="CHEBI:29034"/>
        <dbReference type="EC" id="1.11.1.5"/>
    </reaction>
</comment>